<feature type="domain" description="RING-type" evidence="4">
    <location>
        <begin position="92"/>
        <end position="117"/>
    </location>
</feature>
<proteinExistence type="predicted"/>
<dbReference type="Proteomes" id="UP000325577">
    <property type="component" value="Linkage Group LG19"/>
</dbReference>
<dbReference type="GO" id="GO:0061630">
    <property type="term" value="F:ubiquitin protein ligase activity"/>
    <property type="evidence" value="ECO:0007669"/>
    <property type="project" value="TreeGrafter"/>
</dbReference>
<dbReference type="InterPro" id="IPR013083">
    <property type="entry name" value="Znf_RING/FYVE/PHD"/>
</dbReference>
<dbReference type="SUPFAM" id="SSF57850">
    <property type="entry name" value="RING/U-box"/>
    <property type="match status" value="1"/>
</dbReference>
<evidence type="ECO:0000259" key="4">
    <source>
        <dbReference type="Pfam" id="PF17123"/>
    </source>
</evidence>
<name>A0A5J5AQB4_9ASTE</name>
<dbReference type="AlphaFoldDB" id="A0A5J5AQB4"/>
<dbReference type="GO" id="GO:0008270">
    <property type="term" value="F:zinc ion binding"/>
    <property type="evidence" value="ECO:0007669"/>
    <property type="project" value="UniProtKB-KW"/>
</dbReference>
<dbReference type="EMBL" id="CM018042">
    <property type="protein sequence ID" value="KAA8532790.1"/>
    <property type="molecule type" value="Genomic_DNA"/>
</dbReference>
<evidence type="ECO:0000313" key="5">
    <source>
        <dbReference type="EMBL" id="KAA8532790.1"/>
    </source>
</evidence>
<dbReference type="OrthoDB" id="9984778at2759"/>
<evidence type="ECO:0000256" key="3">
    <source>
        <dbReference type="ARBA" id="ARBA00022833"/>
    </source>
</evidence>
<dbReference type="Pfam" id="PF17123">
    <property type="entry name" value="zf-RING_11"/>
    <property type="match status" value="1"/>
</dbReference>
<protein>
    <recommendedName>
        <fullName evidence="4">RING-type domain-containing protein</fullName>
    </recommendedName>
</protein>
<evidence type="ECO:0000313" key="6">
    <source>
        <dbReference type="Proteomes" id="UP000325577"/>
    </source>
</evidence>
<evidence type="ECO:0000256" key="1">
    <source>
        <dbReference type="ARBA" id="ARBA00022723"/>
    </source>
</evidence>
<dbReference type="PANTHER" id="PTHR45969:SF55">
    <property type="entry name" value="OS07G0686300 PROTEIN"/>
    <property type="match status" value="1"/>
</dbReference>
<evidence type="ECO:0000256" key="2">
    <source>
        <dbReference type="ARBA" id="ARBA00022771"/>
    </source>
</evidence>
<sequence length="160" mass="18487">MNHIILTATYLSSGWNFLFQLSNFWRAESDLQEFNGGEELGINRYEREGSEGTVECAVCLCKIEEEPDLPHNGGEELSISCYEREGSEGSVECVVCLCKIEEGDEIRELRCAHLFHRVFLDRWVGFRHQTCSPCRDFLAPRRVSELVEEVLLLVLFFQFK</sequence>
<keyword evidence="3" id="KW-0862">Zinc</keyword>
<accession>A0A5J5AQB4</accession>
<dbReference type="Gene3D" id="3.30.40.10">
    <property type="entry name" value="Zinc/RING finger domain, C3HC4 (zinc finger)"/>
    <property type="match status" value="1"/>
</dbReference>
<keyword evidence="2" id="KW-0863">Zinc-finger</keyword>
<dbReference type="InterPro" id="IPR001841">
    <property type="entry name" value="Znf_RING"/>
</dbReference>
<dbReference type="PANTHER" id="PTHR45969">
    <property type="entry name" value="RING ZINC FINGER PROTEIN-RELATED"/>
    <property type="match status" value="1"/>
</dbReference>
<reference evidence="5 6" key="1">
    <citation type="submission" date="2019-09" db="EMBL/GenBank/DDBJ databases">
        <title>A chromosome-level genome assembly of the Chinese tupelo Nyssa sinensis.</title>
        <authorList>
            <person name="Yang X."/>
            <person name="Kang M."/>
            <person name="Yang Y."/>
            <person name="Xiong H."/>
            <person name="Wang M."/>
            <person name="Zhang Z."/>
            <person name="Wang Z."/>
            <person name="Wu H."/>
            <person name="Ma T."/>
            <person name="Liu J."/>
            <person name="Xi Z."/>
        </authorList>
    </citation>
    <scope>NUCLEOTIDE SEQUENCE [LARGE SCALE GENOMIC DNA]</scope>
    <source>
        <strain evidence="5">J267</strain>
        <tissue evidence="5">Leaf</tissue>
    </source>
</reference>
<gene>
    <name evidence="5" type="ORF">F0562_032823</name>
</gene>
<keyword evidence="1" id="KW-0479">Metal-binding</keyword>
<dbReference type="GO" id="GO:0016567">
    <property type="term" value="P:protein ubiquitination"/>
    <property type="evidence" value="ECO:0007669"/>
    <property type="project" value="TreeGrafter"/>
</dbReference>
<organism evidence="5 6">
    <name type="scientific">Nyssa sinensis</name>
    <dbReference type="NCBI Taxonomy" id="561372"/>
    <lineage>
        <taxon>Eukaryota</taxon>
        <taxon>Viridiplantae</taxon>
        <taxon>Streptophyta</taxon>
        <taxon>Embryophyta</taxon>
        <taxon>Tracheophyta</taxon>
        <taxon>Spermatophyta</taxon>
        <taxon>Magnoliopsida</taxon>
        <taxon>eudicotyledons</taxon>
        <taxon>Gunneridae</taxon>
        <taxon>Pentapetalae</taxon>
        <taxon>asterids</taxon>
        <taxon>Cornales</taxon>
        <taxon>Nyssaceae</taxon>
        <taxon>Nyssa</taxon>
    </lineage>
</organism>
<keyword evidence="6" id="KW-1185">Reference proteome</keyword>